<proteinExistence type="predicted"/>
<dbReference type="Proteomes" id="UP000829420">
    <property type="component" value="Chromosome"/>
</dbReference>
<dbReference type="EMBL" id="CP093255">
    <property type="protein sequence ID" value="UNH39828.1"/>
    <property type="molecule type" value="Genomic_DNA"/>
</dbReference>
<keyword evidence="1" id="KW-0645">Protease</keyword>
<sequence>MYKKNETVVYLILAALVLFISESSSDLIVNSRLDAYFYPNLYGFLINAIIGIALSLFALNFAKKNLTPIELLGSNNKYSFYSLLTMIALLSIILLVRWLDLDNIYLGGQIYAGGKPLFIQIVLLYLPVYIGIPLYQEIVFRGLLVNAFIKEGKKIVYIVPSIIFTVFIFRHEILNSYVPISYLFYNIPIVFLFSLILIHARLKTGGLLTSIILSTMFYLVFYRVNFELII</sequence>
<accession>A0ACD3YAI5</accession>
<keyword evidence="1" id="KW-0378">Hydrolase</keyword>
<evidence type="ECO:0000313" key="2">
    <source>
        <dbReference type="Proteomes" id="UP000829420"/>
    </source>
</evidence>
<evidence type="ECO:0000313" key="1">
    <source>
        <dbReference type="EMBL" id="UNH39828.1"/>
    </source>
</evidence>
<gene>
    <name evidence="1" type="ORF">MNY70_05100</name>
</gene>
<keyword evidence="1" id="KW-0482">Metalloprotease</keyword>
<name>A0ACD3YAI5_9GAMM</name>
<organism evidence="1 2">
    <name type="scientific">Moellerella wisconsensis</name>
    <dbReference type="NCBI Taxonomy" id="158849"/>
    <lineage>
        <taxon>Bacteria</taxon>
        <taxon>Pseudomonadati</taxon>
        <taxon>Pseudomonadota</taxon>
        <taxon>Gammaproteobacteria</taxon>
        <taxon>Enterobacterales</taxon>
        <taxon>Morganellaceae</taxon>
        <taxon>Moellerella</taxon>
    </lineage>
</organism>
<protein>
    <submittedName>
        <fullName evidence="1">CPBP family intramembrane metalloprotease</fullName>
    </submittedName>
</protein>
<reference evidence="1" key="1">
    <citation type="submission" date="2022-03" db="EMBL/GenBank/DDBJ databases">
        <title>ESBL-producing Moellerella wisconsensis and Escherichia marmotae isolated from wild game meat.</title>
        <authorList>
            <person name="Biggel M."/>
        </authorList>
    </citation>
    <scope>NUCLEOTIDE SEQUENCE</scope>
    <source>
        <strain evidence="1">W1</strain>
    </source>
</reference>
<keyword evidence="2" id="KW-1185">Reference proteome</keyword>